<organism evidence="2 3">
    <name type="scientific">Streptomyces prasinosporus</name>
    <dbReference type="NCBI Taxonomy" id="68256"/>
    <lineage>
        <taxon>Bacteria</taxon>
        <taxon>Bacillati</taxon>
        <taxon>Actinomycetota</taxon>
        <taxon>Actinomycetes</taxon>
        <taxon>Kitasatosporales</taxon>
        <taxon>Streptomycetaceae</taxon>
        <taxon>Streptomyces</taxon>
        <taxon>Streptomyces albogriseolus group</taxon>
    </lineage>
</organism>
<name>A0ABP6UEA4_9ACTN</name>
<dbReference type="PANTHER" id="PTHR30136">
    <property type="entry name" value="HELIX-TURN-HELIX TRANSCRIPTIONAL REGULATOR, ICLR FAMILY"/>
    <property type="match status" value="1"/>
</dbReference>
<dbReference type="EMBL" id="BAAAXF010000082">
    <property type="protein sequence ID" value="GAA3505073.1"/>
    <property type="molecule type" value="Genomic_DNA"/>
</dbReference>
<protein>
    <recommendedName>
        <fullName evidence="1">IclR-ED domain-containing protein</fullName>
    </recommendedName>
</protein>
<accession>A0ABP6UEA4</accession>
<proteinExistence type="predicted"/>
<dbReference type="SUPFAM" id="SSF55781">
    <property type="entry name" value="GAF domain-like"/>
    <property type="match status" value="1"/>
</dbReference>
<sequence length="109" mass="10866">MLLAHGAADLEERLPAGPLTAYTPATPATPTRLRATSAEVRQRGYAYCPGCVRKEALGVAAPVRGADGQVVAALSVVIPNGAGAQAVVPVVRAAAVEHGFAPPSSPGAS</sequence>
<evidence type="ECO:0000313" key="2">
    <source>
        <dbReference type="EMBL" id="GAA3505073.1"/>
    </source>
</evidence>
<gene>
    <name evidence="2" type="ORF">GCM10019016_121860</name>
</gene>
<comment type="caution">
    <text evidence="2">The sequence shown here is derived from an EMBL/GenBank/DDBJ whole genome shotgun (WGS) entry which is preliminary data.</text>
</comment>
<dbReference type="InterPro" id="IPR014757">
    <property type="entry name" value="Tscrpt_reg_IclR_C"/>
</dbReference>
<keyword evidence="3" id="KW-1185">Reference proteome</keyword>
<dbReference type="Pfam" id="PF01614">
    <property type="entry name" value="IclR_C"/>
    <property type="match status" value="1"/>
</dbReference>
<dbReference type="PROSITE" id="PS51078">
    <property type="entry name" value="ICLR_ED"/>
    <property type="match status" value="1"/>
</dbReference>
<dbReference type="Proteomes" id="UP001501455">
    <property type="component" value="Unassembled WGS sequence"/>
</dbReference>
<dbReference type="PANTHER" id="PTHR30136:SF24">
    <property type="entry name" value="HTH-TYPE TRANSCRIPTIONAL REPRESSOR ALLR"/>
    <property type="match status" value="1"/>
</dbReference>
<evidence type="ECO:0000313" key="3">
    <source>
        <dbReference type="Proteomes" id="UP001501455"/>
    </source>
</evidence>
<evidence type="ECO:0000259" key="1">
    <source>
        <dbReference type="PROSITE" id="PS51078"/>
    </source>
</evidence>
<dbReference type="InterPro" id="IPR050707">
    <property type="entry name" value="HTH_MetabolicPath_Reg"/>
</dbReference>
<dbReference type="InterPro" id="IPR029016">
    <property type="entry name" value="GAF-like_dom_sf"/>
</dbReference>
<feature type="domain" description="IclR-ED" evidence="1">
    <location>
        <begin position="1"/>
        <end position="104"/>
    </location>
</feature>
<reference evidence="3" key="1">
    <citation type="journal article" date="2019" name="Int. J. Syst. Evol. Microbiol.">
        <title>The Global Catalogue of Microorganisms (GCM) 10K type strain sequencing project: providing services to taxonomists for standard genome sequencing and annotation.</title>
        <authorList>
            <consortium name="The Broad Institute Genomics Platform"/>
            <consortium name="The Broad Institute Genome Sequencing Center for Infectious Disease"/>
            <person name="Wu L."/>
            <person name="Ma J."/>
        </authorList>
    </citation>
    <scope>NUCLEOTIDE SEQUENCE [LARGE SCALE GENOMIC DNA]</scope>
    <source>
        <strain evidence="3">JCM 4816</strain>
    </source>
</reference>
<dbReference type="Gene3D" id="3.30.450.40">
    <property type="match status" value="1"/>
</dbReference>